<protein>
    <recommendedName>
        <fullName evidence="2">WD-like domain-containing protein</fullName>
    </recommendedName>
</protein>
<evidence type="ECO:0000259" key="2">
    <source>
        <dbReference type="Pfam" id="PF20493"/>
    </source>
</evidence>
<keyword evidence="4" id="KW-1185">Reference proteome</keyword>
<dbReference type="GeneID" id="85316036"/>
<feature type="domain" description="WD-like" evidence="2">
    <location>
        <begin position="80"/>
        <end position="184"/>
    </location>
</feature>
<dbReference type="Proteomes" id="UP001244011">
    <property type="component" value="Unassembled WGS sequence"/>
</dbReference>
<evidence type="ECO:0000256" key="1">
    <source>
        <dbReference type="SAM" id="SignalP"/>
    </source>
</evidence>
<dbReference type="Pfam" id="PF20493">
    <property type="entry name" value="WD-like_fungi"/>
    <property type="match status" value="1"/>
</dbReference>
<reference evidence="3" key="1">
    <citation type="submission" date="2023-06" db="EMBL/GenBank/DDBJ databases">
        <title>Genome-scale phylogeny and comparative genomics of the fungal order Sordariales.</title>
        <authorList>
            <consortium name="Lawrence Berkeley National Laboratory"/>
            <person name="Hensen N."/>
            <person name="Bonometti L."/>
            <person name="Westerberg I."/>
            <person name="Brannstrom I.O."/>
            <person name="Guillou S."/>
            <person name="Cros-Aarteil S."/>
            <person name="Calhoun S."/>
            <person name="Haridas S."/>
            <person name="Kuo A."/>
            <person name="Mondo S."/>
            <person name="Pangilinan J."/>
            <person name="Riley R."/>
            <person name="Labutti K."/>
            <person name="Andreopoulos B."/>
            <person name="Lipzen A."/>
            <person name="Chen C."/>
            <person name="Yanf M."/>
            <person name="Daum C."/>
            <person name="Ng V."/>
            <person name="Clum A."/>
            <person name="Steindorff A."/>
            <person name="Ohm R."/>
            <person name="Martin F."/>
            <person name="Silar P."/>
            <person name="Natvig D."/>
            <person name="Lalanne C."/>
            <person name="Gautier V."/>
            <person name="Ament-Velasquez S.L."/>
            <person name="Kruys A."/>
            <person name="Hutchinson M.I."/>
            <person name="Powell A.J."/>
            <person name="Barry K."/>
            <person name="Miller A.N."/>
            <person name="Grigoriev I.V."/>
            <person name="Debuchy R."/>
            <person name="Gladieux P."/>
            <person name="Thoren M.H."/>
            <person name="Johannesson H."/>
        </authorList>
    </citation>
    <scope>NUCLEOTIDE SEQUENCE</scope>
    <source>
        <strain evidence="3">8032-3</strain>
    </source>
</reference>
<evidence type="ECO:0000313" key="4">
    <source>
        <dbReference type="Proteomes" id="UP001244011"/>
    </source>
</evidence>
<dbReference type="AlphaFoldDB" id="A0AAJ0FCS9"/>
<gene>
    <name evidence="3" type="ORF">QBC33DRAFT_622604</name>
</gene>
<organism evidence="3 4">
    <name type="scientific">Phialemonium atrogriseum</name>
    <dbReference type="NCBI Taxonomy" id="1093897"/>
    <lineage>
        <taxon>Eukaryota</taxon>
        <taxon>Fungi</taxon>
        <taxon>Dikarya</taxon>
        <taxon>Ascomycota</taxon>
        <taxon>Pezizomycotina</taxon>
        <taxon>Sordariomycetes</taxon>
        <taxon>Sordariomycetidae</taxon>
        <taxon>Cephalothecales</taxon>
        <taxon>Cephalothecaceae</taxon>
        <taxon>Phialemonium</taxon>
    </lineage>
</organism>
<keyword evidence="1" id="KW-0732">Signal</keyword>
<sequence>MMFGNAAAAFILTGMVGMKVAGHVLPRADTTPDGLIVIDVSQDGNNTLTWYADVPGSEAKRSGLEAAGAPLEARACGSVAVSCFGSNLADATNCANLISALRRDPFRQLSQSPRAVCLGQGGGECCVSWSKAVSGLEQGDLLNGANFVLQDCLKSGNRVSGLTRNVQLQSSCVTECLSNRPDGCS</sequence>
<dbReference type="EMBL" id="MU839024">
    <property type="protein sequence ID" value="KAK1763901.1"/>
    <property type="molecule type" value="Genomic_DNA"/>
</dbReference>
<proteinExistence type="predicted"/>
<evidence type="ECO:0000313" key="3">
    <source>
        <dbReference type="EMBL" id="KAK1763901.1"/>
    </source>
</evidence>
<dbReference type="InterPro" id="IPR046925">
    <property type="entry name" value="WD-like_fungi"/>
</dbReference>
<accession>A0AAJ0FCS9</accession>
<feature type="chain" id="PRO_5042548469" description="WD-like domain-containing protein" evidence="1">
    <location>
        <begin position="23"/>
        <end position="185"/>
    </location>
</feature>
<dbReference type="RefSeq" id="XP_060280114.1">
    <property type="nucleotide sequence ID" value="XM_060432849.1"/>
</dbReference>
<name>A0AAJ0FCS9_9PEZI</name>
<comment type="caution">
    <text evidence="3">The sequence shown here is derived from an EMBL/GenBank/DDBJ whole genome shotgun (WGS) entry which is preliminary data.</text>
</comment>
<feature type="signal peptide" evidence="1">
    <location>
        <begin position="1"/>
        <end position="22"/>
    </location>
</feature>